<dbReference type="Proteomes" id="UP000095059">
    <property type="component" value="Unassembled WGS sequence"/>
</dbReference>
<keyword evidence="2" id="KW-1185">Reference proteome</keyword>
<reference evidence="1 2" key="1">
    <citation type="journal article" date="2012" name="Science">
        <title>Ecological populations of bacteria act as socially cohesive units of antibiotic production and resistance.</title>
        <authorList>
            <person name="Cordero O.X."/>
            <person name="Wildschutte H."/>
            <person name="Kirkup B."/>
            <person name="Proehl S."/>
            <person name="Ngo L."/>
            <person name="Hussain F."/>
            <person name="Le Roux F."/>
            <person name="Mincer T."/>
            <person name="Polz M.F."/>
        </authorList>
    </citation>
    <scope>NUCLEOTIDE SEQUENCE [LARGE SCALE GENOMIC DNA]</scope>
    <source>
        <strain evidence="1 2">5S-186</strain>
    </source>
</reference>
<accession>A0ABX3ARX0</accession>
<proteinExistence type="predicted"/>
<evidence type="ECO:0000313" key="1">
    <source>
        <dbReference type="EMBL" id="OEF10157.1"/>
    </source>
</evidence>
<comment type="caution">
    <text evidence="1">The sequence shown here is derived from an EMBL/GenBank/DDBJ whole genome shotgun (WGS) entry which is preliminary data.</text>
</comment>
<name>A0ABX3ARX0_ALILO</name>
<dbReference type="SUPFAM" id="SSF51735">
    <property type="entry name" value="NAD(P)-binding Rossmann-fold domains"/>
    <property type="match status" value="1"/>
</dbReference>
<dbReference type="InterPro" id="IPR036291">
    <property type="entry name" value="NAD(P)-bd_dom_sf"/>
</dbReference>
<protein>
    <submittedName>
        <fullName evidence="1">Pyridine nucleotide transhydrogenase</fullName>
    </submittedName>
</protein>
<gene>
    <name evidence="1" type="ORF">A1Q5_13500</name>
</gene>
<organism evidence="1 2">
    <name type="scientific">Aliivibrio logei 5S-186</name>
    <dbReference type="NCBI Taxonomy" id="626086"/>
    <lineage>
        <taxon>Bacteria</taxon>
        <taxon>Pseudomonadati</taxon>
        <taxon>Pseudomonadota</taxon>
        <taxon>Gammaproteobacteria</taxon>
        <taxon>Vibrionales</taxon>
        <taxon>Vibrionaceae</taxon>
        <taxon>Aliivibrio</taxon>
    </lineage>
</organism>
<evidence type="ECO:0000313" key="2">
    <source>
        <dbReference type="Proteomes" id="UP000095059"/>
    </source>
</evidence>
<sequence length="260" mass="29255">MTKNDALIGYSGFVGSTLLKQQSFNELYRSTNIAEIQDKSFDTIVCAGAPAVKWLANKHPEQDKQSVQDLISHLSTIKCEQFILISTVDVFQNPNQATESTAVDTSGLHSYGLHRYELEEFVKANFSNYLIVRLPGLVGPGLKKNVIYDFLNNNNLDAIDSGGIFQFYPMVNLWSDIQVAIKNNCNLLHLTAEPLSVSEIAKECFNLDFDNKLSDSPASYDFQTDVFHLFNSEQPYQYSKKETLLAIRAYAQSEAKKEVE</sequence>
<dbReference type="RefSeq" id="WP_017021499.1">
    <property type="nucleotide sequence ID" value="NZ_AJYJ02000133.1"/>
</dbReference>
<dbReference type="EMBL" id="AJYJ02000133">
    <property type="protein sequence ID" value="OEF10157.1"/>
    <property type="molecule type" value="Genomic_DNA"/>
</dbReference>
<dbReference type="Gene3D" id="3.40.50.720">
    <property type="entry name" value="NAD(P)-binding Rossmann-like Domain"/>
    <property type="match status" value="1"/>
</dbReference>